<evidence type="ECO:0000313" key="8">
    <source>
        <dbReference type="EMBL" id="TKK91659.1"/>
    </source>
</evidence>
<organism evidence="8 9">
    <name type="scientific">Herbidospora galbida</name>
    <dbReference type="NCBI Taxonomy" id="2575442"/>
    <lineage>
        <taxon>Bacteria</taxon>
        <taxon>Bacillati</taxon>
        <taxon>Actinomycetota</taxon>
        <taxon>Actinomycetes</taxon>
        <taxon>Streptosporangiales</taxon>
        <taxon>Streptosporangiaceae</taxon>
        <taxon>Herbidospora</taxon>
    </lineage>
</organism>
<evidence type="ECO:0000256" key="4">
    <source>
        <dbReference type="ARBA" id="ARBA00022729"/>
    </source>
</evidence>
<dbReference type="SUPFAM" id="SSF53850">
    <property type="entry name" value="Periplasmic binding protein-like II"/>
    <property type="match status" value="1"/>
</dbReference>
<dbReference type="PANTHER" id="PTHR43649:SF28">
    <property type="entry name" value="BINDING PROTEIN COMPONENT OF ABC SUGAR TRANSPORTER-RELATED"/>
    <property type="match status" value="1"/>
</dbReference>
<gene>
    <name evidence="8" type="ORF">FDA94_02485</name>
</gene>
<sequence length="434" mass="47094">MHAIRASVALVAAAAAVLTAACAPSATPVTTGGSAAPAAAGEKTVLTLGSWRTEDLAMWEDEILPAFEKSHPNISVKFAATNTNEYNAAIQSQVDGGTGPDLITCRPYDVNRSWIKKGYFEKLDGKPMLDSFEPLALDPWSDDAGSRYCLPTAAVLAGFYYNKDIFAELGLQVPTTQDEFLAVLKKIKDNGKYTPLAVGSSESWQLAYNGLYSIGPVYWKGEEGRQGLIKGTKKVTDPDFQKAFDAFAAWKPYLPKGFESLKYPDMTQLFTLGKAAILPDGSWNINQVAVDGLNVGVFGPPTDVPGGDRYLQEMPDMAIGISAASKNKAAAEEFLAWTATPEFLELYVNKLPGFFSMAKQPVTYTNALAQSFADLKNGAKLTPRLGLDRLSAGTPPFDDEVWRVLQLMLNEDLSTQKATEELQKGLASWYTPQQ</sequence>
<dbReference type="InterPro" id="IPR006059">
    <property type="entry name" value="SBP"/>
</dbReference>
<keyword evidence="9" id="KW-1185">Reference proteome</keyword>
<evidence type="ECO:0000313" key="9">
    <source>
        <dbReference type="Proteomes" id="UP000308705"/>
    </source>
</evidence>
<comment type="similarity">
    <text evidence="2">Belongs to the bacterial solute-binding protein 1 family.</text>
</comment>
<keyword evidence="4 7" id="KW-0732">Signal</keyword>
<evidence type="ECO:0000256" key="5">
    <source>
        <dbReference type="ARBA" id="ARBA00049629"/>
    </source>
</evidence>
<reference evidence="8 9" key="1">
    <citation type="submission" date="2019-04" db="EMBL/GenBank/DDBJ databases">
        <title>Herbidospora sp. NEAU-GS14.nov., a novel actinomycete isolated from soil.</title>
        <authorList>
            <person name="Han L."/>
        </authorList>
    </citation>
    <scope>NUCLEOTIDE SEQUENCE [LARGE SCALE GENOMIC DNA]</scope>
    <source>
        <strain evidence="8 9">NEAU-GS14</strain>
    </source>
</reference>
<accession>A0A4U3MRU1</accession>
<evidence type="ECO:0000256" key="3">
    <source>
        <dbReference type="ARBA" id="ARBA00022448"/>
    </source>
</evidence>
<dbReference type="PANTHER" id="PTHR43649">
    <property type="entry name" value="ARABINOSE-BINDING PROTEIN-RELATED"/>
    <property type="match status" value="1"/>
</dbReference>
<dbReference type="AlphaFoldDB" id="A0A4U3MRU1"/>
<feature type="signal peptide" evidence="7">
    <location>
        <begin position="1"/>
        <end position="20"/>
    </location>
</feature>
<dbReference type="InterPro" id="IPR050490">
    <property type="entry name" value="Bact_solute-bd_prot1"/>
</dbReference>
<dbReference type="OrthoDB" id="8317736at2"/>
<evidence type="ECO:0000256" key="1">
    <source>
        <dbReference type="ARBA" id="ARBA00004196"/>
    </source>
</evidence>
<proteinExistence type="inferred from homology"/>
<comment type="caution">
    <text evidence="8">The sequence shown here is derived from an EMBL/GenBank/DDBJ whole genome shotgun (WGS) entry which is preliminary data.</text>
</comment>
<comment type="function">
    <text evidence="5">Part of a binding-protein-dependent transport system for a sugar.</text>
</comment>
<evidence type="ECO:0000256" key="2">
    <source>
        <dbReference type="ARBA" id="ARBA00008520"/>
    </source>
</evidence>
<dbReference type="EMBL" id="SZQA01000001">
    <property type="protein sequence ID" value="TKK91659.1"/>
    <property type="molecule type" value="Genomic_DNA"/>
</dbReference>
<dbReference type="Gene3D" id="3.40.190.10">
    <property type="entry name" value="Periplasmic binding protein-like II"/>
    <property type="match status" value="2"/>
</dbReference>
<dbReference type="GO" id="GO:0030313">
    <property type="term" value="C:cell envelope"/>
    <property type="evidence" value="ECO:0007669"/>
    <property type="project" value="UniProtKB-SubCell"/>
</dbReference>
<feature type="chain" id="PRO_5038917893" description="Probable sugar-binding periplasmic protein" evidence="7">
    <location>
        <begin position="21"/>
        <end position="434"/>
    </location>
</feature>
<protein>
    <recommendedName>
        <fullName evidence="6">Probable sugar-binding periplasmic protein</fullName>
    </recommendedName>
</protein>
<dbReference type="PROSITE" id="PS51257">
    <property type="entry name" value="PROKAR_LIPOPROTEIN"/>
    <property type="match status" value="1"/>
</dbReference>
<keyword evidence="3" id="KW-0813">Transport</keyword>
<evidence type="ECO:0000256" key="7">
    <source>
        <dbReference type="SAM" id="SignalP"/>
    </source>
</evidence>
<dbReference type="Pfam" id="PF01547">
    <property type="entry name" value="SBP_bac_1"/>
    <property type="match status" value="1"/>
</dbReference>
<name>A0A4U3MRU1_9ACTN</name>
<dbReference type="Proteomes" id="UP000308705">
    <property type="component" value="Unassembled WGS sequence"/>
</dbReference>
<evidence type="ECO:0000256" key="6">
    <source>
        <dbReference type="ARBA" id="ARBA00049753"/>
    </source>
</evidence>
<comment type="subcellular location">
    <subcellularLocation>
        <location evidence="1">Cell envelope</location>
    </subcellularLocation>
</comment>